<sequence>MSNPVVLTLSTSDPLSDYLLLYNAISGISVGGGMAAANTDYIIKFSLSSGARTLQLLDDLPAINLMNGSTLTFDGNSDYNNHLGGQDYSDVIDARGYQGFVVVAGKVTFKNLTIINAVASGGNGGVGGGGGGAGLGGGLFVGQNADVTLNNVNFGGLTSILKLGDGTGISFTDGFTQTRNITVAGDPVFNVAVGET</sequence>
<accession>A0A6P1BSE6</accession>
<name>A0A6P1BSE6_9BRAD</name>
<evidence type="ECO:0000313" key="1">
    <source>
        <dbReference type="EMBL" id="NEV01438.1"/>
    </source>
</evidence>
<protein>
    <recommendedName>
        <fullName evidence="3">Autotransporter outer membrane beta-barrel domain-containing protein</fullName>
    </recommendedName>
</protein>
<keyword evidence="2" id="KW-1185">Reference proteome</keyword>
<evidence type="ECO:0000313" key="2">
    <source>
        <dbReference type="Proteomes" id="UP000468531"/>
    </source>
</evidence>
<reference evidence="1 2" key="1">
    <citation type="journal article" date="2020" name="Arch. Microbiol.">
        <title>Bradyrhizobium uaiense sp. nov., a new highly efficient cowpea symbiont.</title>
        <authorList>
            <person name="Cabral Michel D."/>
            <person name="Azarias Guimaraes A."/>
            <person name="Martins da Costa E."/>
            <person name="Soares de Carvalho T."/>
            <person name="Balsanelli E."/>
            <person name="Willems A."/>
            <person name="Maltempi de Souza E."/>
            <person name="de Souza Moreira F.M."/>
        </authorList>
    </citation>
    <scope>NUCLEOTIDE SEQUENCE [LARGE SCALE GENOMIC DNA]</scope>
    <source>
        <strain evidence="1 2">UFLA 03-164</strain>
    </source>
</reference>
<dbReference type="Proteomes" id="UP000468531">
    <property type="component" value="Unassembled WGS sequence"/>
</dbReference>
<feature type="non-terminal residue" evidence="1">
    <location>
        <position position="196"/>
    </location>
</feature>
<comment type="caution">
    <text evidence="1">The sequence shown here is derived from an EMBL/GenBank/DDBJ whole genome shotgun (WGS) entry which is preliminary data.</text>
</comment>
<evidence type="ECO:0008006" key="3">
    <source>
        <dbReference type="Google" id="ProtNLM"/>
    </source>
</evidence>
<proteinExistence type="predicted"/>
<dbReference type="AlphaFoldDB" id="A0A6P1BSE6"/>
<organism evidence="1 2">
    <name type="scientific">Bradyrhizobium uaiense</name>
    <dbReference type="NCBI Taxonomy" id="2594946"/>
    <lineage>
        <taxon>Bacteria</taxon>
        <taxon>Pseudomonadati</taxon>
        <taxon>Pseudomonadota</taxon>
        <taxon>Alphaproteobacteria</taxon>
        <taxon>Hyphomicrobiales</taxon>
        <taxon>Nitrobacteraceae</taxon>
        <taxon>Bradyrhizobium</taxon>
    </lineage>
</organism>
<gene>
    <name evidence="1" type="ORF">FNJ47_38115</name>
</gene>
<dbReference type="EMBL" id="VKHP01000243">
    <property type="protein sequence ID" value="NEV01438.1"/>
    <property type="molecule type" value="Genomic_DNA"/>
</dbReference>